<dbReference type="OrthoDB" id="1082405at2"/>
<name>A0A2T0U621_9SPHI</name>
<reference evidence="1 2" key="1">
    <citation type="submission" date="2018-03" db="EMBL/GenBank/DDBJ databases">
        <title>Genomic Encyclopedia of Type Strains, Phase III (KMG-III): the genomes of soil and plant-associated and newly described type strains.</title>
        <authorList>
            <person name="Whitman W."/>
        </authorList>
    </citation>
    <scope>NUCLEOTIDE SEQUENCE [LARGE SCALE GENOMIC DNA]</scope>
    <source>
        <strain evidence="1 2">CGMCC 1.9313</strain>
    </source>
</reference>
<organism evidence="1 2">
    <name type="scientific">Arcticibacter pallidicorallinus</name>
    <dbReference type="NCBI Taxonomy" id="1259464"/>
    <lineage>
        <taxon>Bacteria</taxon>
        <taxon>Pseudomonadati</taxon>
        <taxon>Bacteroidota</taxon>
        <taxon>Sphingobacteriia</taxon>
        <taxon>Sphingobacteriales</taxon>
        <taxon>Sphingobacteriaceae</taxon>
        <taxon>Arcticibacter</taxon>
    </lineage>
</organism>
<evidence type="ECO:0008006" key="3">
    <source>
        <dbReference type="Google" id="ProtNLM"/>
    </source>
</evidence>
<evidence type="ECO:0000313" key="1">
    <source>
        <dbReference type="EMBL" id="PRY53361.1"/>
    </source>
</evidence>
<keyword evidence="2" id="KW-1185">Reference proteome</keyword>
<dbReference type="AlphaFoldDB" id="A0A2T0U621"/>
<evidence type="ECO:0000313" key="2">
    <source>
        <dbReference type="Proteomes" id="UP000238034"/>
    </source>
</evidence>
<dbReference type="Proteomes" id="UP000238034">
    <property type="component" value="Unassembled WGS sequence"/>
</dbReference>
<dbReference type="EMBL" id="PVTH01000004">
    <property type="protein sequence ID" value="PRY53361.1"/>
    <property type="molecule type" value="Genomic_DNA"/>
</dbReference>
<dbReference type="RefSeq" id="WP_106292924.1">
    <property type="nucleotide sequence ID" value="NZ_PVTH01000004.1"/>
</dbReference>
<comment type="caution">
    <text evidence="1">The sequence shown here is derived from an EMBL/GenBank/DDBJ whole genome shotgun (WGS) entry which is preliminary data.</text>
</comment>
<gene>
    <name evidence="1" type="ORF">B0I27_104372</name>
</gene>
<proteinExistence type="predicted"/>
<sequence length="156" mass="17654">MSSLADSLGDEEHARFALDKLVIGTVIRTYVLDTHPPKEKRLIIVGESYDHISVVTVYINSKLNINVFPTKELQDLNPEFIQEGRSYLDHNSHVDCSSLHVLKKAFLAGIIGVSPDRNLGNVSEQDMKQIRSLIKSARTIKPSLKKRTDYSYKRNC</sequence>
<accession>A0A2T0U621</accession>
<protein>
    <recommendedName>
        <fullName evidence="3">PemK-like, MazF-like toxin of type II toxin-antitoxin system</fullName>
    </recommendedName>
</protein>